<dbReference type="InterPro" id="IPR048625">
    <property type="entry name" value="Sec10_N"/>
</dbReference>
<dbReference type="HOGENOM" id="CLU_008002_1_0_1"/>
<keyword evidence="4 5" id="KW-0175">Coiled coil</keyword>
<dbReference type="OrthoDB" id="125856at2759"/>
<feature type="coiled-coil region" evidence="5">
    <location>
        <begin position="63"/>
        <end position="90"/>
    </location>
</feature>
<evidence type="ECO:0000256" key="1">
    <source>
        <dbReference type="ARBA" id="ARBA00006572"/>
    </source>
</evidence>
<comment type="similarity">
    <text evidence="1">Belongs to the SEC10 family.</text>
</comment>
<dbReference type="GO" id="GO:0006887">
    <property type="term" value="P:exocytosis"/>
    <property type="evidence" value="ECO:0007669"/>
    <property type="project" value="UniProtKB-KW"/>
</dbReference>
<dbReference type="Proteomes" id="UP000019384">
    <property type="component" value="Unassembled WGS sequence"/>
</dbReference>
<dbReference type="STRING" id="1382522.W6MGG0"/>
<reference evidence="8" key="1">
    <citation type="submission" date="2013-12" db="EMBL/GenBank/DDBJ databases">
        <authorList>
            <person name="Genoscope - CEA"/>
        </authorList>
    </citation>
    <scope>NUCLEOTIDE SEQUENCE</scope>
    <source>
        <strain evidence="8">CBS 1993</strain>
    </source>
</reference>
<gene>
    <name evidence="8" type="ORF">KUCA_T00000554001</name>
</gene>
<dbReference type="Pfam" id="PF07393">
    <property type="entry name" value="Sec10_HB"/>
    <property type="match status" value="1"/>
</dbReference>
<dbReference type="RefSeq" id="XP_022456605.1">
    <property type="nucleotide sequence ID" value="XM_022605103.1"/>
</dbReference>
<keyword evidence="9" id="KW-1185">Reference proteome</keyword>
<evidence type="ECO:0000256" key="4">
    <source>
        <dbReference type="ARBA" id="ARBA00023054"/>
    </source>
</evidence>
<dbReference type="EMBL" id="HG793125">
    <property type="protein sequence ID" value="CDK24588.1"/>
    <property type="molecule type" value="Genomic_DNA"/>
</dbReference>
<dbReference type="InterPro" id="IPR048627">
    <property type="entry name" value="Sec10_HB"/>
</dbReference>
<reference evidence="8" key="2">
    <citation type="submission" date="2014-02" db="EMBL/GenBank/DDBJ databases">
        <title>Complete DNA sequence of /Kuraishia capsulata/ illustrates novel genomic features among budding yeasts (/Saccharomycotina/).</title>
        <authorList>
            <person name="Morales L."/>
            <person name="Noel B."/>
            <person name="Porcel B."/>
            <person name="Marcet-Houben M."/>
            <person name="Hullo M-F."/>
            <person name="Sacerdot C."/>
            <person name="Tekaia F."/>
            <person name="Leh-Louis V."/>
            <person name="Despons L."/>
            <person name="Khanna V."/>
            <person name="Aury J-M."/>
            <person name="Barbe V."/>
            <person name="Couloux A."/>
            <person name="Labadie K."/>
            <person name="Pelletier E."/>
            <person name="Souciet J-L."/>
            <person name="Boekhout T."/>
            <person name="Gabaldon T."/>
            <person name="Wincker P."/>
            <person name="Dujon B."/>
        </authorList>
    </citation>
    <scope>NUCLEOTIDE SEQUENCE</scope>
    <source>
        <strain evidence="8">CBS 1993</strain>
    </source>
</reference>
<evidence type="ECO:0000256" key="3">
    <source>
        <dbReference type="ARBA" id="ARBA00022483"/>
    </source>
</evidence>
<evidence type="ECO:0000256" key="5">
    <source>
        <dbReference type="SAM" id="Coils"/>
    </source>
</evidence>
<dbReference type="GeneID" id="34517993"/>
<name>W6MGG0_9ASCO</name>
<dbReference type="Pfam" id="PF20667">
    <property type="entry name" value="Sec10_N"/>
    <property type="match status" value="1"/>
</dbReference>
<evidence type="ECO:0000313" key="9">
    <source>
        <dbReference type="Proteomes" id="UP000019384"/>
    </source>
</evidence>
<proteinExistence type="inferred from homology"/>
<dbReference type="PANTHER" id="PTHR12100">
    <property type="entry name" value="SEC10"/>
    <property type="match status" value="1"/>
</dbReference>
<protein>
    <submittedName>
        <fullName evidence="8">Uncharacterized protein</fullName>
    </submittedName>
</protein>
<evidence type="ECO:0000313" key="8">
    <source>
        <dbReference type="EMBL" id="CDK24588.1"/>
    </source>
</evidence>
<evidence type="ECO:0000256" key="2">
    <source>
        <dbReference type="ARBA" id="ARBA00022448"/>
    </source>
</evidence>
<keyword evidence="3" id="KW-0268">Exocytosis</keyword>
<organism evidence="8 9">
    <name type="scientific">Kuraishia capsulata CBS 1993</name>
    <dbReference type="NCBI Taxonomy" id="1382522"/>
    <lineage>
        <taxon>Eukaryota</taxon>
        <taxon>Fungi</taxon>
        <taxon>Dikarya</taxon>
        <taxon>Ascomycota</taxon>
        <taxon>Saccharomycotina</taxon>
        <taxon>Pichiomycetes</taxon>
        <taxon>Pichiales</taxon>
        <taxon>Pichiaceae</taxon>
        <taxon>Kuraishia</taxon>
    </lineage>
</organism>
<feature type="domain" description="Exocyst complex component Sec10 N-terminal" evidence="7">
    <location>
        <begin position="52"/>
        <end position="164"/>
    </location>
</feature>
<dbReference type="AlphaFoldDB" id="W6MGG0"/>
<dbReference type="GO" id="GO:0000145">
    <property type="term" value="C:exocyst"/>
    <property type="evidence" value="ECO:0007669"/>
    <property type="project" value="EnsemblFungi"/>
</dbReference>
<evidence type="ECO:0000259" key="7">
    <source>
        <dbReference type="Pfam" id="PF20667"/>
    </source>
</evidence>
<dbReference type="InterPro" id="IPR009976">
    <property type="entry name" value="Sec10-like"/>
</dbReference>
<dbReference type="GO" id="GO:0006893">
    <property type="term" value="P:Golgi to plasma membrane transport"/>
    <property type="evidence" value="ECO:0007669"/>
    <property type="project" value="EnsemblFungi"/>
</dbReference>
<feature type="domain" description="Exocyst complex component Sec10-like alpha-helical bundle" evidence="6">
    <location>
        <begin position="179"/>
        <end position="848"/>
    </location>
</feature>
<dbReference type="PANTHER" id="PTHR12100:SF0">
    <property type="entry name" value="EXOCYST COMPLEX COMPONENT 5"/>
    <property type="match status" value="1"/>
</dbReference>
<keyword evidence="2" id="KW-0813">Transport</keyword>
<evidence type="ECO:0000259" key="6">
    <source>
        <dbReference type="Pfam" id="PF07393"/>
    </source>
</evidence>
<sequence>MASPFKVDDSTRRLLTLDNFLDGLTIGEFVEELSKNHSLQDDEVNSVKYLDPKPYIRTFESALKILNRLSEESIQKKRQAEKEVERYELQHSQNVMAVAADFDKMTTRFATLDDQVTRASSVIVPLGEKLTKVNRSGEHSKSTIFLIKCYNAFRETGEPSQELKALGQSRSVDDRRAYAKHLSSLSSLAKKLQSDDLPGSEQSTNTIQKYSETFERDLLDEFHELYRASDFRQMKNTADVLFTFNGGSSVVQFFVNQHDFFLISGEKWLDNDSIAMDSAFWKRMSNSDRHDLSVDSATSSLMDEFVEVVKSEYPIIGQVFTDTATVISAFISRCYVQLIEARFQFILKTANSLSALTYVRCLHVLYGCLGSRTRVLKDYFDSHSEIAVSELLDQLSTDLFYEYVGKNKYFEVEKRSFEEVVYSTISRFESENEKYTKNENLRQRIKQFQIQKTLETQIQAHEAQPLHIVDDLTEEEEELEGREYFTGKTKSFLRKYTGQNRKTQAKRFGGLSTFMRNHSERSSSIRDRLKTMQIQPENEELPSLPNSSPITATGTLSLSKVDKILKSCVESLARTVELVPSKAADYGIEILEILIMGIGKSYVAVGLEVSYTLGVTNQLSLNSYSPVILDHLAIFRTCSDILFLLSSCIQTIILPLTANSPANKARLVDVTNGYLLRCELSLDLILRDTVTVIMNRVSSLLSRQPRKEFLAQAESTQDETETCAAVTEFLKECHLKATTYLPEDTLIELSKQMGEGLLGLLFEHLRKFKISTIGGLTLTKDSVHYLAMINSWGIESLTENFTVIKEVANLFLVSSDLIQSLVKEGHLAQLKPSVIRQLIVLRSDYEDAFLQGL</sequence>
<accession>W6MGG0</accession>